<dbReference type="EMBL" id="AFNU02000005">
    <property type="protein sequence ID" value="ERJ12169.1"/>
    <property type="molecule type" value="Genomic_DNA"/>
</dbReference>
<comment type="caution">
    <text evidence="2">The sequence shown here is derived from an EMBL/GenBank/DDBJ whole genome shotgun (WGS) entry which is preliminary data.</text>
</comment>
<reference evidence="2 3" key="1">
    <citation type="journal article" date="2011" name="J. Bacteriol.">
        <title>Genome sequence of Haloplasma contractile, an unusual contractile bacterium from a deep-sea anoxic brine lake.</title>
        <authorList>
            <person name="Antunes A."/>
            <person name="Alam I."/>
            <person name="El Dorry H."/>
            <person name="Siam R."/>
            <person name="Robertson A."/>
            <person name="Bajic V.B."/>
            <person name="Stingl U."/>
        </authorList>
    </citation>
    <scope>NUCLEOTIDE SEQUENCE [LARGE SCALE GENOMIC DNA]</scope>
    <source>
        <strain evidence="2 3">SSD-17B</strain>
    </source>
</reference>
<accession>F7PTK8</accession>
<evidence type="ECO:0000313" key="3">
    <source>
        <dbReference type="Proteomes" id="UP000005707"/>
    </source>
</evidence>
<dbReference type="Proteomes" id="UP000005707">
    <property type="component" value="Unassembled WGS sequence"/>
</dbReference>
<dbReference type="eggNOG" id="COG1943">
    <property type="taxonomic scope" value="Bacteria"/>
</dbReference>
<dbReference type="SUPFAM" id="SSF143422">
    <property type="entry name" value="Transposase IS200-like"/>
    <property type="match status" value="1"/>
</dbReference>
<dbReference type="Gene3D" id="3.30.70.1290">
    <property type="entry name" value="Transposase IS200-like"/>
    <property type="match status" value="1"/>
</dbReference>
<protein>
    <submittedName>
        <fullName evidence="2">Chromosomal replication initiator protein DnaA</fullName>
    </submittedName>
</protein>
<dbReference type="SMART" id="SM01321">
    <property type="entry name" value="Y1_Tnp"/>
    <property type="match status" value="1"/>
</dbReference>
<dbReference type="InParanoid" id="F7PTK8"/>
<dbReference type="PANTHER" id="PTHR34322">
    <property type="entry name" value="TRANSPOSASE, Y1_TNP DOMAIN-CONTAINING"/>
    <property type="match status" value="1"/>
</dbReference>
<dbReference type="AlphaFoldDB" id="F7PTK8"/>
<name>F7PTK8_9MOLU</name>
<reference evidence="2 3" key="2">
    <citation type="journal article" date="2013" name="PLoS ONE">
        <title>INDIGO - INtegrated Data Warehouse of MIcrobial GenOmes with Examples from the Red Sea Extremophiles.</title>
        <authorList>
            <person name="Alam I."/>
            <person name="Antunes A."/>
            <person name="Kamau A.A."/>
            <person name="Ba Alawi W."/>
            <person name="Kalkatawi M."/>
            <person name="Stingl U."/>
            <person name="Bajic V.B."/>
        </authorList>
    </citation>
    <scope>NUCLEOTIDE SEQUENCE [LARGE SCALE GENOMIC DNA]</scope>
    <source>
        <strain evidence="2 3">SSD-17B</strain>
    </source>
</reference>
<keyword evidence="3" id="KW-1185">Reference proteome</keyword>
<dbReference type="GO" id="GO:0006313">
    <property type="term" value="P:DNA transposition"/>
    <property type="evidence" value="ECO:0007669"/>
    <property type="project" value="InterPro"/>
</dbReference>
<evidence type="ECO:0000313" key="2">
    <source>
        <dbReference type="EMBL" id="ERJ12169.1"/>
    </source>
</evidence>
<dbReference type="GO" id="GO:0004803">
    <property type="term" value="F:transposase activity"/>
    <property type="evidence" value="ECO:0007669"/>
    <property type="project" value="InterPro"/>
</dbReference>
<organism evidence="2 3">
    <name type="scientific">Haloplasma contractile SSD-17B</name>
    <dbReference type="NCBI Taxonomy" id="1033810"/>
    <lineage>
        <taxon>Bacteria</taxon>
        <taxon>Bacillati</taxon>
        <taxon>Mycoplasmatota</taxon>
        <taxon>Mollicutes</taxon>
        <taxon>Haloplasmatales</taxon>
        <taxon>Haloplasmataceae</taxon>
        <taxon>Haloplasma</taxon>
    </lineage>
</organism>
<dbReference type="InterPro" id="IPR036515">
    <property type="entry name" value="Transposase_17_sf"/>
</dbReference>
<dbReference type="GO" id="GO:0003677">
    <property type="term" value="F:DNA binding"/>
    <property type="evidence" value="ECO:0007669"/>
    <property type="project" value="InterPro"/>
</dbReference>
<dbReference type="PANTHER" id="PTHR34322:SF2">
    <property type="entry name" value="TRANSPOSASE IS200-LIKE DOMAIN-CONTAINING PROTEIN"/>
    <property type="match status" value="1"/>
</dbReference>
<dbReference type="RefSeq" id="WP_008825170.1">
    <property type="nucleotide sequence ID" value="NZ_AFNU02000005.1"/>
</dbReference>
<dbReference type="OrthoDB" id="9788881at2"/>
<sequence>MARQPRIKDDFGVFYITQYSRGERDLFECNQDRERFLEILYTVQTKFDFKLYAYCIAAKNEYHLVLDVNGGDLSKIMKSINIRYAMYAKCSGKLFKDRYKSQLLNTEDERQAIINDIHDRLKERSAWNSYCSLNGLITDEQIVLPALSPITNDNQELVPSDECIDCINFYEEAEVHLKEIAQSLNVPVSELIKDKTRRNQLICEFRKQSTLSLKELGQLFGGISESSVCKIINQ</sequence>
<gene>
    <name evidence="2" type="ORF">HLPCO_001696</name>
</gene>
<evidence type="ECO:0000259" key="1">
    <source>
        <dbReference type="SMART" id="SM01321"/>
    </source>
</evidence>
<dbReference type="InterPro" id="IPR002686">
    <property type="entry name" value="Transposase_17"/>
</dbReference>
<feature type="domain" description="Transposase IS200-like" evidence="1">
    <location>
        <begin position="10"/>
        <end position="120"/>
    </location>
</feature>
<proteinExistence type="predicted"/>